<organism evidence="1 2">
    <name type="scientific">Nadsonia fulvescens var. elongata DSM 6958</name>
    <dbReference type="NCBI Taxonomy" id="857566"/>
    <lineage>
        <taxon>Eukaryota</taxon>
        <taxon>Fungi</taxon>
        <taxon>Dikarya</taxon>
        <taxon>Ascomycota</taxon>
        <taxon>Saccharomycotina</taxon>
        <taxon>Dipodascomycetes</taxon>
        <taxon>Dipodascales</taxon>
        <taxon>Dipodascales incertae sedis</taxon>
        <taxon>Nadsonia</taxon>
    </lineage>
</organism>
<name>A0A1E3PK03_9ASCO</name>
<dbReference type="EMBL" id="KV454409">
    <property type="protein sequence ID" value="ODQ65745.1"/>
    <property type="molecule type" value="Genomic_DNA"/>
</dbReference>
<reference evidence="1 2" key="1">
    <citation type="journal article" date="2016" name="Proc. Natl. Acad. Sci. U.S.A.">
        <title>Comparative genomics of biotechnologically important yeasts.</title>
        <authorList>
            <person name="Riley R."/>
            <person name="Haridas S."/>
            <person name="Wolfe K.H."/>
            <person name="Lopes M.R."/>
            <person name="Hittinger C.T."/>
            <person name="Goeker M."/>
            <person name="Salamov A.A."/>
            <person name="Wisecaver J.H."/>
            <person name="Long T.M."/>
            <person name="Calvey C.H."/>
            <person name="Aerts A.L."/>
            <person name="Barry K.W."/>
            <person name="Choi C."/>
            <person name="Clum A."/>
            <person name="Coughlan A.Y."/>
            <person name="Deshpande S."/>
            <person name="Douglass A.P."/>
            <person name="Hanson S.J."/>
            <person name="Klenk H.-P."/>
            <person name="LaButti K.M."/>
            <person name="Lapidus A."/>
            <person name="Lindquist E.A."/>
            <person name="Lipzen A.M."/>
            <person name="Meier-Kolthoff J.P."/>
            <person name="Ohm R.A."/>
            <person name="Otillar R.P."/>
            <person name="Pangilinan J.L."/>
            <person name="Peng Y."/>
            <person name="Rokas A."/>
            <person name="Rosa C.A."/>
            <person name="Scheuner C."/>
            <person name="Sibirny A.A."/>
            <person name="Slot J.C."/>
            <person name="Stielow J.B."/>
            <person name="Sun H."/>
            <person name="Kurtzman C.P."/>
            <person name="Blackwell M."/>
            <person name="Grigoriev I.V."/>
            <person name="Jeffries T.W."/>
        </authorList>
    </citation>
    <scope>NUCLEOTIDE SEQUENCE [LARGE SCALE GENOMIC DNA]</scope>
    <source>
        <strain evidence="1 2">DSM 6958</strain>
    </source>
</reference>
<protein>
    <submittedName>
        <fullName evidence="1">Uncharacterized protein</fullName>
    </submittedName>
</protein>
<dbReference type="AlphaFoldDB" id="A0A1E3PK03"/>
<sequence>MSQQVCPPTVYEALPDLRYHGVDVYNCSSTTEKPRFLTTKNTYSYTYDMPWWFHQGKSLEPYDHGDGGSFVGADPIGLSSSAPPTIANLARLPPRSAIASWSTRSLTILRGGGHPSVSSSCGTLGSVRRANLNNLHILNQHFTTNHPDDGSENGLDLGRAHLTSSCDPSLASHSQYNSFAPRYPVFEPVVIPDNSPIARLPPLVNTPLSRSTLQRPRAPYLYTTASSPPSRFRPSRSQYTQMPSGDITQHPYASATLPVLPVGVSTNNYSRRATSNEYSDTESSESWLHVVQGWLVATSQFWAWLPGALGCRE</sequence>
<evidence type="ECO:0000313" key="1">
    <source>
        <dbReference type="EMBL" id="ODQ65745.1"/>
    </source>
</evidence>
<keyword evidence="2" id="KW-1185">Reference proteome</keyword>
<evidence type="ECO:0000313" key="2">
    <source>
        <dbReference type="Proteomes" id="UP000095009"/>
    </source>
</evidence>
<accession>A0A1E3PK03</accession>
<proteinExistence type="predicted"/>
<dbReference type="Proteomes" id="UP000095009">
    <property type="component" value="Unassembled WGS sequence"/>
</dbReference>
<gene>
    <name evidence="1" type="ORF">NADFUDRAFT_41736</name>
</gene>